<keyword evidence="3" id="KW-1185">Reference proteome</keyword>
<dbReference type="InterPro" id="IPR019734">
    <property type="entry name" value="TPR_rpt"/>
</dbReference>
<dbReference type="Gene3D" id="3.40.50.10070">
    <property type="entry name" value="TolB, N-terminal domain"/>
    <property type="match status" value="1"/>
</dbReference>
<dbReference type="PANTHER" id="PTHR12558:SF13">
    <property type="entry name" value="CELL DIVISION CYCLE PROTEIN 27 HOMOLOG"/>
    <property type="match status" value="1"/>
</dbReference>
<accession>A0ABQ5V313</accession>
<proteinExistence type="predicted"/>
<dbReference type="EMBL" id="BSNJ01000005">
    <property type="protein sequence ID" value="GLQ21460.1"/>
    <property type="molecule type" value="Genomic_DNA"/>
</dbReference>
<evidence type="ECO:0008006" key="4">
    <source>
        <dbReference type="Google" id="ProtNLM"/>
    </source>
</evidence>
<gene>
    <name evidence="2" type="ORF">GCM10007854_24150</name>
</gene>
<organism evidence="2 3">
    <name type="scientific">Algimonas porphyrae</name>
    <dbReference type="NCBI Taxonomy" id="1128113"/>
    <lineage>
        <taxon>Bacteria</taxon>
        <taxon>Pseudomonadati</taxon>
        <taxon>Pseudomonadota</taxon>
        <taxon>Alphaproteobacteria</taxon>
        <taxon>Maricaulales</taxon>
        <taxon>Robiginitomaculaceae</taxon>
        <taxon>Algimonas</taxon>
    </lineage>
</organism>
<dbReference type="PANTHER" id="PTHR12558">
    <property type="entry name" value="CELL DIVISION CYCLE 16,23,27"/>
    <property type="match status" value="1"/>
</dbReference>
<reference evidence="2" key="1">
    <citation type="journal article" date="2014" name="Int. J. Syst. Evol. Microbiol.">
        <title>Complete genome of a new Firmicutes species belonging to the dominant human colonic microbiota ('Ruminococcus bicirculans') reveals two chromosomes and a selective capacity to utilize plant glucans.</title>
        <authorList>
            <consortium name="NISC Comparative Sequencing Program"/>
            <person name="Wegmann U."/>
            <person name="Louis P."/>
            <person name="Goesmann A."/>
            <person name="Henrissat B."/>
            <person name="Duncan S.H."/>
            <person name="Flint H.J."/>
        </authorList>
    </citation>
    <scope>NUCLEOTIDE SEQUENCE</scope>
    <source>
        <strain evidence="2">NBRC 108216</strain>
    </source>
</reference>
<reference evidence="2" key="2">
    <citation type="submission" date="2023-01" db="EMBL/GenBank/DDBJ databases">
        <title>Draft genome sequence of Algimonas porphyrae strain NBRC 108216.</title>
        <authorList>
            <person name="Sun Q."/>
            <person name="Mori K."/>
        </authorList>
    </citation>
    <scope>NUCLEOTIDE SEQUENCE</scope>
    <source>
        <strain evidence="2">NBRC 108216</strain>
    </source>
</reference>
<keyword evidence="1" id="KW-0812">Transmembrane</keyword>
<keyword evidence="1" id="KW-0472">Membrane</keyword>
<evidence type="ECO:0000313" key="2">
    <source>
        <dbReference type="EMBL" id="GLQ21460.1"/>
    </source>
</evidence>
<keyword evidence="1" id="KW-1133">Transmembrane helix</keyword>
<evidence type="ECO:0000313" key="3">
    <source>
        <dbReference type="Proteomes" id="UP001161390"/>
    </source>
</evidence>
<sequence length="690" mass="76138">MAGWILAQVAVTLETSLNLPGWFDTAIVSTLLLGFPVALILAWAFEITPDGVKLALREEDNQDGRPLSLLDILLIVGLSLVAIAVGYQLLSKSRTAPESSLEQAAAQLIPDADTSIAVLPFADLSDTGDQEYFSDGLSEELLNVLAQVEGLKVASRTSSFSFKDRSQNIMEIATLLGVAHVLEGSVRKSGDRLRITAQLIRASDGFHMWSETYDRTLDDVFAIQDDISNRILDELRTRIMGDVPEVQVARANVTAFDLVLRAREVGSTYSVPGHVAAAELYRQAIDIDPDYATAYAGLAAVELLNSNARGAQGRRPIAEVAPIVKPLLDKALELDPDSPGVWMRIALYRQFTRDLDGAEAAYKRAKKLQPNTNMTNYAVLLRQQNRLNDALGILERELETNPRSPAVRFGLVSGYVSARRFDEAQKIVDAMYREFPDLKGNFSPDFAQAEVLLAQGQWAEAIKVLEKAFEDSPDVLPIKFQLGFSYIALKDYPSAYAIGEPLLSTYLTGVTGNPEAALNNVLPMLGPGTPAFLYGASMFMAYLNGDYAIIADKIILEWPTLDGLRACDDSEFIFNFAAASYRELGRQNDLDDLMACWSELIEVRRRNGYDSSEEWVERAGYFAFRGDKESAFDALQKASNPALTVTEIEVFLRAMSLDQDPRGRAILNRHYADINRERAKLGLDAVEPPQ</sequence>
<dbReference type="Pfam" id="PF13181">
    <property type="entry name" value="TPR_8"/>
    <property type="match status" value="1"/>
</dbReference>
<dbReference type="Proteomes" id="UP001161390">
    <property type="component" value="Unassembled WGS sequence"/>
</dbReference>
<name>A0ABQ5V313_9PROT</name>
<dbReference type="SUPFAM" id="SSF48452">
    <property type="entry name" value="TPR-like"/>
    <property type="match status" value="1"/>
</dbReference>
<dbReference type="RefSeq" id="WP_284373031.1">
    <property type="nucleotide sequence ID" value="NZ_BSNJ01000005.1"/>
</dbReference>
<evidence type="ECO:0000256" key="1">
    <source>
        <dbReference type="SAM" id="Phobius"/>
    </source>
</evidence>
<dbReference type="InterPro" id="IPR011990">
    <property type="entry name" value="TPR-like_helical_dom_sf"/>
</dbReference>
<feature type="transmembrane region" description="Helical" evidence="1">
    <location>
        <begin position="26"/>
        <end position="45"/>
    </location>
</feature>
<feature type="transmembrane region" description="Helical" evidence="1">
    <location>
        <begin position="66"/>
        <end position="90"/>
    </location>
</feature>
<comment type="caution">
    <text evidence="2">The sequence shown here is derived from an EMBL/GenBank/DDBJ whole genome shotgun (WGS) entry which is preliminary data.</text>
</comment>
<dbReference type="Pfam" id="PF14559">
    <property type="entry name" value="TPR_19"/>
    <property type="match status" value="2"/>
</dbReference>
<dbReference type="Gene3D" id="1.25.40.10">
    <property type="entry name" value="Tetratricopeptide repeat domain"/>
    <property type="match status" value="1"/>
</dbReference>
<protein>
    <recommendedName>
        <fullName evidence="4">Tetratricopeptide repeat protein</fullName>
    </recommendedName>
</protein>